<dbReference type="InterPro" id="IPR001233">
    <property type="entry name" value="RtcB"/>
</dbReference>
<reference evidence="17" key="1">
    <citation type="submission" date="2022-10" db="EMBL/GenBank/DDBJ databases">
        <title>Novel sulphate-reducing endosymbionts in the free-living metamonad Anaeramoeba.</title>
        <authorList>
            <person name="Jerlstrom-Hultqvist J."/>
            <person name="Cepicka I."/>
            <person name="Gallot-Lavallee L."/>
            <person name="Salas-Leiva D."/>
            <person name="Curtis B.A."/>
            <person name="Zahonova K."/>
            <person name="Pipaliya S."/>
            <person name="Dacks J."/>
            <person name="Roger A.J."/>
        </authorList>
    </citation>
    <scope>NUCLEOTIDE SEQUENCE</scope>
    <source>
        <strain evidence="17">BMAN</strain>
    </source>
</reference>
<dbReference type="EMBL" id="JAPDFW010000083">
    <property type="protein sequence ID" value="KAJ5072100.1"/>
    <property type="molecule type" value="Genomic_DNA"/>
</dbReference>
<comment type="catalytic activity">
    <reaction evidence="14">
        <text>a 3'-end 2',3'-cyclophospho-ribonucleotide-RNA + a 5'-end dephospho-ribonucleoside-RNA + GTP + H2O = a ribonucleotidyl-ribonucleotide-RNA + GMP + diphosphate + H(+)</text>
        <dbReference type="Rhea" id="RHEA:68080"/>
        <dbReference type="Rhea" id="RHEA-COMP:10464"/>
        <dbReference type="Rhea" id="RHEA-COMP:13936"/>
        <dbReference type="Rhea" id="RHEA-COMP:17355"/>
        <dbReference type="ChEBI" id="CHEBI:15377"/>
        <dbReference type="ChEBI" id="CHEBI:15378"/>
        <dbReference type="ChEBI" id="CHEBI:33019"/>
        <dbReference type="ChEBI" id="CHEBI:37565"/>
        <dbReference type="ChEBI" id="CHEBI:58115"/>
        <dbReference type="ChEBI" id="CHEBI:83064"/>
        <dbReference type="ChEBI" id="CHEBI:138284"/>
        <dbReference type="ChEBI" id="CHEBI:173118"/>
        <dbReference type="EC" id="6.5.1.8"/>
    </reaction>
</comment>
<feature type="binding site" evidence="16">
    <location>
        <position position="261"/>
    </location>
    <ligand>
        <name>Mn(2+)</name>
        <dbReference type="ChEBI" id="CHEBI:29035"/>
        <label>2</label>
    </ligand>
</feature>
<dbReference type="GO" id="GO:0003972">
    <property type="term" value="F:RNA ligase (ATP) activity"/>
    <property type="evidence" value="ECO:0007669"/>
    <property type="project" value="TreeGrafter"/>
</dbReference>
<evidence type="ECO:0000256" key="8">
    <source>
        <dbReference type="ARBA" id="ARBA00022813"/>
    </source>
</evidence>
<evidence type="ECO:0000313" key="18">
    <source>
        <dbReference type="Proteomes" id="UP001149090"/>
    </source>
</evidence>
<dbReference type="InterPro" id="IPR036025">
    <property type="entry name" value="RtcB-like_sf"/>
</dbReference>
<dbReference type="GO" id="GO:0072669">
    <property type="term" value="C:tRNA-splicing ligase complex"/>
    <property type="evidence" value="ECO:0007669"/>
    <property type="project" value="TreeGrafter"/>
</dbReference>
<accession>A0A9Q0LGN3</accession>
<evidence type="ECO:0000256" key="15">
    <source>
        <dbReference type="PIRSR" id="PIRSR601233-2"/>
    </source>
</evidence>
<dbReference type="PROSITE" id="PS50818">
    <property type="entry name" value="INTEIN_C_TER"/>
    <property type="match status" value="1"/>
</dbReference>
<keyword evidence="7" id="KW-0255">Endonuclease</keyword>
<evidence type="ECO:0000256" key="4">
    <source>
        <dbReference type="ARBA" id="ARBA00022722"/>
    </source>
</evidence>
<dbReference type="NCBIfam" id="TIGR01443">
    <property type="entry name" value="intein_Cterm"/>
    <property type="match status" value="1"/>
</dbReference>
<dbReference type="SUPFAM" id="SSF103365">
    <property type="entry name" value="Hypothetical protein PH1602"/>
    <property type="match status" value="2"/>
</dbReference>
<feature type="binding site" evidence="16">
    <location>
        <position position="121"/>
    </location>
    <ligand>
        <name>Mn(2+)</name>
        <dbReference type="ChEBI" id="CHEBI:29035"/>
        <label>1</label>
    </ligand>
</feature>
<feature type="binding site" evidence="16">
    <location>
        <position position="229"/>
    </location>
    <ligand>
        <name>Mn(2+)</name>
        <dbReference type="ChEBI" id="CHEBI:29035"/>
        <label>1</label>
    </ligand>
</feature>
<protein>
    <recommendedName>
        <fullName evidence="2">3'-phosphate/5'-hydroxy nucleic acid ligase</fullName>
        <ecNumber evidence="2">6.5.1.8</ecNumber>
    </recommendedName>
</protein>
<comment type="caution">
    <text evidence="17">The sequence shown here is derived from an EMBL/GenBank/DDBJ whole genome shotgun (WGS) entry which is preliminary data.</text>
</comment>
<sequence>MEKKQKYEELRKKIKRIDSTSFEIEKGFVNGMRVSGVFYVNSELEKLVFDELKRSTTSDGYGGFLPAVQQIANVATLPGIIKSSIGLPDVHSGYGFAIGNVAAFDIDNPDAVVSPGGVGFDINCGVRLIRTNLTEKDIEPVKEELTQSLFNHIPVGVGSKGVIPIDEKKLNEILEIGIDWCLREGYAWPEDKEHCEEFGRMLNASPEKVSQRAKKRGLPQLGTLGAGNHYAEIQVVDKIYDKFAAKKMGLDREGQVAVMIHTGSRGLGHQVATDALVEMEKAMARDNIHVNDRQLACARISSKEGQNYLQAMAAAANYAWVNRQIITFLTRRCFSKIFNASPEDLDMNLIYDVSHNIAKFEKHFVDGKIYNCLVHRKGSTRAFGPHHPLIPIDYQLTGQPVLTFGSTCFHSNTPILTHLGILKISQIFRLSHRGLVFFVPSLNPISLDFEWKPISNLFVRKAPLIKFFLQNKTSDFIKSTPDHHFFSLNSLSPNSSFHPKFSQIQKILKSSKKIFAVSKIPSFFKKSPFDFPPLFYLLGAFFPNFIQNNPSLNILFKNKGKHPKSKKSIINQIKVIFSQIFPKSKTSKQKSQKLFELYQNLDQILCTSNSKSCAHFISGVIDTIGTYKANKNYAKITHKNSKFISSILIACLRLGSLPKITRRKNTSFKLKIKDKIFESNSQKIPYSKKLIKLKKNSIFKEIKVDEYEEIGIDYVYNFTVEDNHNYIVLSENLTPILVQNCHGAGRAQSRNSSRKKLGFQEVLDRLSKQNISIRIASPKLVMEEAPESYKDVDQVVETCHEANISKKCVKLRPIAVIKG</sequence>
<dbReference type="FunFam" id="3.90.1860.10:FF:000001">
    <property type="entry name" value="tRNA-splicing ligase RtcB homolog"/>
    <property type="match status" value="1"/>
</dbReference>
<keyword evidence="9" id="KW-0404">Intron homing</keyword>
<keyword evidence="8" id="KW-0068">Autocatalytic cleavage</keyword>
<dbReference type="GO" id="GO:0016539">
    <property type="term" value="P:intein-mediated protein splicing"/>
    <property type="evidence" value="ECO:0007669"/>
    <property type="project" value="InterPro"/>
</dbReference>
<dbReference type="GO" id="GO:0005525">
    <property type="term" value="F:GTP binding"/>
    <property type="evidence" value="ECO:0007669"/>
    <property type="project" value="UniProtKB-KW"/>
</dbReference>
<evidence type="ECO:0000256" key="3">
    <source>
        <dbReference type="ARBA" id="ARBA00022598"/>
    </source>
</evidence>
<name>A0A9Q0LGN3_ANAIG</name>
<keyword evidence="6 15" id="KW-0547">Nucleotide-binding</keyword>
<evidence type="ECO:0000256" key="10">
    <source>
        <dbReference type="ARBA" id="ARBA00023000"/>
    </source>
</evidence>
<dbReference type="GO" id="GO:0005634">
    <property type="term" value="C:nucleus"/>
    <property type="evidence" value="ECO:0007669"/>
    <property type="project" value="TreeGrafter"/>
</dbReference>
<keyword evidence="4" id="KW-0540">Nuclease</keyword>
<dbReference type="PROSITE" id="PS01288">
    <property type="entry name" value="UPF0027"/>
    <property type="match status" value="1"/>
</dbReference>
<dbReference type="SUPFAM" id="SSF55608">
    <property type="entry name" value="Homing endonucleases"/>
    <property type="match status" value="1"/>
</dbReference>
<feature type="binding site" evidence="16">
    <location>
        <position position="355"/>
    </location>
    <ligand>
        <name>Mn(2+)</name>
        <dbReference type="ChEBI" id="CHEBI:29035"/>
        <label>2</label>
    </ligand>
</feature>
<organism evidence="17 18">
    <name type="scientific">Anaeramoeba ignava</name>
    <name type="common">Anaerobic marine amoeba</name>
    <dbReference type="NCBI Taxonomy" id="1746090"/>
    <lineage>
        <taxon>Eukaryota</taxon>
        <taxon>Metamonada</taxon>
        <taxon>Anaeramoebidae</taxon>
        <taxon>Anaeramoeba</taxon>
    </lineage>
</organism>
<dbReference type="GO" id="GO:0046872">
    <property type="term" value="F:metal ion binding"/>
    <property type="evidence" value="ECO:0007669"/>
    <property type="project" value="UniProtKB-KW"/>
</dbReference>
<evidence type="ECO:0000256" key="14">
    <source>
        <dbReference type="ARBA" id="ARBA00049514"/>
    </source>
</evidence>
<dbReference type="InterPro" id="IPR027434">
    <property type="entry name" value="Homing_endonucl"/>
</dbReference>
<evidence type="ECO:0000256" key="12">
    <source>
        <dbReference type="ARBA" id="ARBA00023211"/>
    </source>
</evidence>
<dbReference type="Pfam" id="PF01139">
    <property type="entry name" value="RtcB"/>
    <property type="match status" value="2"/>
</dbReference>
<dbReference type="Gene3D" id="2.170.16.10">
    <property type="entry name" value="Hedgehog/Intein (Hint) domain"/>
    <property type="match status" value="1"/>
</dbReference>
<keyword evidence="7" id="KW-0378">Hydrolase</keyword>
<evidence type="ECO:0000256" key="16">
    <source>
        <dbReference type="PIRSR" id="PIRSR601233-3"/>
    </source>
</evidence>
<comment type="similarity">
    <text evidence="1">Belongs to the RtcB family.</text>
</comment>
<evidence type="ECO:0000256" key="6">
    <source>
        <dbReference type="ARBA" id="ARBA00022741"/>
    </source>
</evidence>
<evidence type="ECO:0000256" key="11">
    <source>
        <dbReference type="ARBA" id="ARBA00023134"/>
    </source>
</evidence>
<keyword evidence="11 15" id="KW-0342">GTP-binding</keyword>
<dbReference type="Proteomes" id="UP001149090">
    <property type="component" value="Unassembled WGS sequence"/>
</dbReference>
<feature type="binding site" evidence="15">
    <location>
        <begin position="228"/>
        <end position="232"/>
    </location>
    <ligand>
        <name>GMP</name>
        <dbReference type="ChEBI" id="CHEBI:58115"/>
    </ligand>
</feature>
<evidence type="ECO:0000256" key="9">
    <source>
        <dbReference type="ARBA" id="ARBA00022886"/>
    </source>
</evidence>
<dbReference type="InterPro" id="IPR036844">
    <property type="entry name" value="Hint_dom_sf"/>
</dbReference>
<proteinExistence type="inferred from homology"/>
<dbReference type="AlphaFoldDB" id="A0A9Q0LGN3"/>
<evidence type="ECO:0000256" key="2">
    <source>
        <dbReference type="ARBA" id="ARBA00012726"/>
    </source>
</evidence>
<evidence type="ECO:0000256" key="7">
    <source>
        <dbReference type="ARBA" id="ARBA00022759"/>
    </source>
</evidence>
<dbReference type="GO" id="GO:0006396">
    <property type="term" value="P:RNA processing"/>
    <property type="evidence" value="ECO:0007669"/>
    <property type="project" value="InterPro"/>
</dbReference>
<evidence type="ECO:0000256" key="13">
    <source>
        <dbReference type="ARBA" id="ARBA00047746"/>
    </source>
</evidence>
<gene>
    <name evidence="17" type="ORF">M0811_09744</name>
</gene>
<dbReference type="OrthoDB" id="10249697at2759"/>
<dbReference type="GO" id="GO:0170057">
    <property type="term" value="F:RNA ligase (GTP) activity"/>
    <property type="evidence" value="ECO:0007669"/>
    <property type="project" value="UniProtKB-EC"/>
</dbReference>
<evidence type="ECO:0000313" key="17">
    <source>
        <dbReference type="EMBL" id="KAJ5072100.1"/>
    </source>
</evidence>
<dbReference type="Gene3D" id="3.90.1860.10">
    <property type="entry name" value="tRNA-splicing ligase RtcB"/>
    <property type="match status" value="2"/>
</dbReference>
<dbReference type="GO" id="GO:0004519">
    <property type="term" value="F:endonuclease activity"/>
    <property type="evidence" value="ECO:0007669"/>
    <property type="project" value="UniProtKB-KW"/>
</dbReference>
<dbReference type="InterPro" id="IPR006141">
    <property type="entry name" value="Intein_N"/>
</dbReference>
<dbReference type="EC" id="6.5.1.8" evidence="2"/>
<evidence type="ECO:0000256" key="1">
    <source>
        <dbReference type="ARBA" id="ARBA00008071"/>
    </source>
</evidence>
<keyword evidence="10" id="KW-0651">Protein splicing</keyword>
<dbReference type="PANTHER" id="PTHR11118">
    <property type="entry name" value="RNA-SPLICING LIGASE RTCB HOMOLOG"/>
    <property type="match status" value="1"/>
</dbReference>
<comment type="cofactor">
    <cofactor evidence="16">
        <name>Mn(2+)</name>
        <dbReference type="ChEBI" id="CHEBI:29035"/>
    </cofactor>
    <text evidence="16">Binds 2 manganese ions per subunit.</text>
</comment>
<keyword evidence="12 16" id="KW-0464">Manganese</keyword>
<dbReference type="Gene3D" id="3.10.28.10">
    <property type="entry name" value="Homing endonucleases"/>
    <property type="match status" value="1"/>
</dbReference>
<comment type="catalytic activity">
    <reaction evidence="13">
        <text>a 3'-end 3'-phospho-ribonucleotide-RNA + a 5'-end dephospho-ribonucleoside-RNA + GTP = a ribonucleotidyl-ribonucleotide-RNA + GMP + diphosphate</text>
        <dbReference type="Rhea" id="RHEA:68076"/>
        <dbReference type="Rhea" id="RHEA-COMP:10463"/>
        <dbReference type="Rhea" id="RHEA-COMP:13936"/>
        <dbReference type="Rhea" id="RHEA-COMP:17355"/>
        <dbReference type="ChEBI" id="CHEBI:33019"/>
        <dbReference type="ChEBI" id="CHEBI:37565"/>
        <dbReference type="ChEBI" id="CHEBI:58115"/>
        <dbReference type="ChEBI" id="CHEBI:83062"/>
        <dbReference type="ChEBI" id="CHEBI:138284"/>
        <dbReference type="ChEBI" id="CHEBI:173118"/>
        <dbReference type="EC" id="6.5.1.8"/>
    </reaction>
</comment>
<dbReference type="PANTHER" id="PTHR11118:SF1">
    <property type="entry name" value="RNA-SPLICING LIGASE RTCB HOMOLOG"/>
    <property type="match status" value="1"/>
</dbReference>
<evidence type="ECO:0000256" key="5">
    <source>
        <dbReference type="ARBA" id="ARBA00022723"/>
    </source>
</evidence>
<dbReference type="PROSITE" id="PS50817">
    <property type="entry name" value="INTEIN_N_TER"/>
    <property type="match status" value="1"/>
</dbReference>
<dbReference type="InterPro" id="IPR030934">
    <property type="entry name" value="Intein_C"/>
</dbReference>
<keyword evidence="18" id="KW-1185">Reference proteome</keyword>
<keyword evidence="3 17" id="KW-0436">Ligase</keyword>
<feature type="binding site" evidence="15">
    <location>
        <begin position="355"/>
        <end position="356"/>
    </location>
    <ligand>
        <name>GMP</name>
        <dbReference type="ChEBI" id="CHEBI:58115"/>
    </ligand>
</feature>
<dbReference type="SUPFAM" id="SSF51294">
    <property type="entry name" value="Hedgehog/intein (Hint) domain"/>
    <property type="match status" value="1"/>
</dbReference>
<keyword evidence="5 16" id="KW-0479">Metal-binding</keyword>
<dbReference type="GO" id="GO:0006314">
    <property type="term" value="P:intron homing"/>
    <property type="evidence" value="ECO:0007669"/>
    <property type="project" value="UniProtKB-KW"/>
</dbReference>